<organism evidence="1 2">
    <name type="scientific">Pelagomonas calceolata</name>
    <dbReference type="NCBI Taxonomy" id="35677"/>
    <lineage>
        <taxon>Eukaryota</taxon>
        <taxon>Sar</taxon>
        <taxon>Stramenopiles</taxon>
        <taxon>Ochrophyta</taxon>
        <taxon>Pelagophyceae</taxon>
        <taxon>Pelagomonadales</taxon>
        <taxon>Pelagomonadaceae</taxon>
        <taxon>Pelagomonas</taxon>
    </lineage>
</organism>
<dbReference type="EMBL" id="CAKKNE010000001">
    <property type="protein sequence ID" value="CAH0364813.1"/>
    <property type="molecule type" value="Genomic_DNA"/>
</dbReference>
<gene>
    <name evidence="1" type="ORF">PECAL_1P11960</name>
</gene>
<accession>A0A8J2S5G7</accession>
<evidence type="ECO:0000313" key="2">
    <source>
        <dbReference type="Proteomes" id="UP000789595"/>
    </source>
</evidence>
<protein>
    <submittedName>
        <fullName evidence="1">Uncharacterized protein</fullName>
    </submittedName>
</protein>
<name>A0A8J2S5G7_9STRA</name>
<proteinExistence type="predicted"/>
<dbReference type="Proteomes" id="UP000789595">
    <property type="component" value="Unassembled WGS sequence"/>
</dbReference>
<sequence length="238" mass="26380">MSAANSQPRPSMRTVVQGIIDSQQSRALVQPAAGRAPLLLRVKGTLMCEEYDERHELRVMNCAGGMQAAESFDEYMQVVVGEIVALRDAVLMFFPPDPAESEGNNDHVLLSLWHEGLRSVLAHLGVPWPLGEALECVDIRDFDGLDDDRDAVADIDTWQILHDAMDRLTERCMGNTIDTYKLLGAPHEADGTVETHQDGLCWAVAVEGKFEQDFGKECDPEYEPPLPVWGRGSLGQNY</sequence>
<dbReference type="AlphaFoldDB" id="A0A8J2S5G7"/>
<keyword evidence="2" id="KW-1185">Reference proteome</keyword>
<reference evidence="1" key="1">
    <citation type="submission" date="2021-11" db="EMBL/GenBank/DDBJ databases">
        <authorList>
            <consortium name="Genoscope - CEA"/>
            <person name="William W."/>
        </authorList>
    </citation>
    <scope>NUCLEOTIDE SEQUENCE</scope>
</reference>
<evidence type="ECO:0000313" key="1">
    <source>
        <dbReference type="EMBL" id="CAH0364813.1"/>
    </source>
</evidence>
<comment type="caution">
    <text evidence="1">The sequence shown here is derived from an EMBL/GenBank/DDBJ whole genome shotgun (WGS) entry which is preliminary data.</text>
</comment>